<name>A0A1B7VVY9_APHFL</name>
<dbReference type="Pfam" id="PF13523">
    <property type="entry name" value="Acetyltransf_8"/>
    <property type="match status" value="1"/>
</dbReference>
<evidence type="ECO:0000313" key="3">
    <source>
        <dbReference type="EMBL" id="OBQ25124.1"/>
    </source>
</evidence>
<dbReference type="SUPFAM" id="SSF55729">
    <property type="entry name" value="Acyl-CoA N-acyltransferases (Nat)"/>
    <property type="match status" value="1"/>
</dbReference>
<accession>A0A1B7VVY9</accession>
<dbReference type="InterPro" id="IPR016181">
    <property type="entry name" value="Acyl_CoA_acyltransferase"/>
</dbReference>
<dbReference type="Gene3D" id="3.40.630.30">
    <property type="match status" value="1"/>
</dbReference>
<evidence type="ECO:0000256" key="1">
    <source>
        <dbReference type="ARBA" id="ARBA00023251"/>
    </source>
</evidence>
<dbReference type="PATRIC" id="fig|1710894.3.peg.64"/>
<evidence type="ECO:0000259" key="2">
    <source>
        <dbReference type="PROSITE" id="PS51186"/>
    </source>
</evidence>
<reference evidence="3 4" key="1">
    <citation type="submission" date="2015-09" db="EMBL/GenBank/DDBJ databases">
        <title>Whole genome shotgun sequence assembly of Aphanizomenon flos-aquae UKL13.</title>
        <authorList>
            <person name="Driscoll C."/>
        </authorList>
    </citation>
    <scope>NUCLEOTIDE SEQUENCE [LARGE SCALE GENOMIC DNA]</scope>
    <source>
        <strain evidence="3">MDT13</strain>
    </source>
</reference>
<dbReference type="STRING" id="1803587.GCA_001593825_00690"/>
<proteinExistence type="predicted"/>
<feature type="domain" description="N-acetyltransferase" evidence="2">
    <location>
        <begin position="8"/>
        <end position="186"/>
    </location>
</feature>
<dbReference type="GO" id="GO:0046677">
    <property type="term" value="P:response to antibiotic"/>
    <property type="evidence" value="ECO:0007669"/>
    <property type="project" value="UniProtKB-KW"/>
</dbReference>
<gene>
    <name evidence="3" type="ORF">AN481_11700</name>
</gene>
<dbReference type="GO" id="GO:0016410">
    <property type="term" value="F:N-acyltransferase activity"/>
    <property type="evidence" value="ECO:0007669"/>
    <property type="project" value="TreeGrafter"/>
</dbReference>
<evidence type="ECO:0000313" key="4">
    <source>
        <dbReference type="Proteomes" id="UP000092382"/>
    </source>
</evidence>
<dbReference type="PANTHER" id="PTHR31438">
    <property type="entry name" value="LYSINE N-ACYLTRANSFERASE C17G9.06C-RELATED"/>
    <property type="match status" value="1"/>
</dbReference>
<comment type="caution">
    <text evidence="3">The sequence shown here is derived from an EMBL/GenBank/DDBJ whole genome shotgun (WGS) entry which is preliminary data.</text>
</comment>
<protein>
    <submittedName>
        <fullName evidence="3">GCN5 family acetyltransferase</fullName>
    </submittedName>
</protein>
<dbReference type="InterPro" id="IPR000182">
    <property type="entry name" value="GNAT_dom"/>
</dbReference>
<dbReference type="PROSITE" id="PS51186">
    <property type="entry name" value="GNAT"/>
    <property type="match status" value="1"/>
</dbReference>
<keyword evidence="1" id="KW-0046">Antibiotic resistance</keyword>
<keyword evidence="3" id="KW-0808">Transferase</keyword>
<organism evidence="3 4">
    <name type="scientific">Aphanizomenon flos-aquae LD13</name>
    <dbReference type="NCBI Taxonomy" id="1710894"/>
    <lineage>
        <taxon>Bacteria</taxon>
        <taxon>Bacillati</taxon>
        <taxon>Cyanobacteriota</taxon>
        <taxon>Cyanophyceae</taxon>
        <taxon>Nostocales</taxon>
        <taxon>Aphanizomenonaceae</taxon>
        <taxon>Aphanizomenon</taxon>
    </lineage>
</organism>
<dbReference type="PANTHER" id="PTHR31438:SF1">
    <property type="entry name" value="LYSINE N-ACYLTRANSFERASE C17G9.06C-RELATED"/>
    <property type="match status" value="1"/>
</dbReference>
<dbReference type="AlphaFoldDB" id="A0A1B7VVY9"/>
<dbReference type="EMBL" id="LJOY01000036">
    <property type="protein sequence ID" value="OBQ25124.1"/>
    <property type="molecule type" value="Genomic_DNA"/>
</dbReference>
<dbReference type="Proteomes" id="UP000092382">
    <property type="component" value="Unassembled WGS sequence"/>
</dbReference>
<sequence length="190" mass="22511">MLMIKNEITIRPMKNHIHDYQLMEKWRSDEKVLQFYGGRDDSYDLEKVIETYQPRILGKEAMIPCIFLYQNLEIGYLQYYDLNKLSENIKQMYCLENTNNVYGIDLFIGETQYWNQGIGTKVLLSAINYLFNRLKAAKIVIDPNVKNFRAIRCYEKCGFVKVKLLSGHDLHEGKYQDCWLMAINRNKSLN</sequence>